<proteinExistence type="predicted"/>
<keyword evidence="3" id="KW-1185">Reference proteome</keyword>
<evidence type="ECO:0000313" key="2">
    <source>
        <dbReference type="EMBL" id="SUA17317.1"/>
    </source>
</evidence>
<sequence>MIYSKRKPLKAPSYAPHHQTPPTVIPAKAGIQKRNATGIYRKNPNPNGLDSRLRGNDEILDYGNLSGMIESIGKTTGVHRKKQKPHRRHSRKSGNPVTEKPQDFIGKKTHTPPPSFPRKRESRNATQQESIGKTETPKNRADAAPSAPKPLLPIQTNRKKKQNEQNIPHHLE</sequence>
<reference evidence="2 3" key="1">
    <citation type="submission" date="2018-06" db="EMBL/GenBank/DDBJ databases">
        <authorList>
            <consortium name="Pathogen Informatics"/>
            <person name="Doyle S."/>
        </authorList>
    </citation>
    <scope>NUCLEOTIDE SEQUENCE [LARGE SCALE GENOMIC DNA]</scope>
    <source>
        <strain evidence="2 3">NCTC10616</strain>
    </source>
</reference>
<dbReference type="AlphaFoldDB" id="A0A378VJZ6"/>
<feature type="region of interest" description="Disordered" evidence="1">
    <location>
        <begin position="1"/>
        <end position="55"/>
    </location>
</feature>
<gene>
    <name evidence="2" type="ORF">NCTC10616_00981</name>
</gene>
<dbReference type="Proteomes" id="UP000254193">
    <property type="component" value="Unassembled WGS sequence"/>
</dbReference>
<protein>
    <submittedName>
        <fullName evidence="2">Putative phage associated protein</fullName>
    </submittedName>
</protein>
<evidence type="ECO:0000313" key="3">
    <source>
        <dbReference type="Proteomes" id="UP000254193"/>
    </source>
</evidence>
<organism evidence="2 3">
    <name type="scientific">Neisseria lactamica</name>
    <dbReference type="NCBI Taxonomy" id="486"/>
    <lineage>
        <taxon>Bacteria</taxon>
        <taxon>Pseudomonadati</taxon>
        <taxon>Pseudomonadota</taxon>
        <taxon>Betaproteobacteria</taxon>
        <taxon>Neisseriales</taxon>
        <taxon>Neisseriaceae</taxon>
        <taxon>Neisseria</taxon>
    </lineage>
</organism>
<dbReference type="EMBL" id="UGRO01000002">
    <property type="protein sequence ID" value="SUA17317.1"/>
    <property type="molecule type" value="Genomic_DNA"/>
</dbReference>
<feature type="region of interest" description="Disordered" evidence="1">
    <location>
        <begin position="71"/>
        <end position="172"/>
    </location>
</feature>
<accession>A0A378VJZ6</accession>
<feature type="compositionally biased region" description="Polar residues" evidence="1">
    <location>
        <begin position="124"/>
        <end position="133"/>
    </location>
</feature>
<evidence type="ECO:0000256" key="1">
    <source>
        <dbReference type="SAM" id="MobiDB-lite"/>
    </source>
</evidence>
<name>A0A378VJZ6_NEILA</name>
<feature type="compositionally biased region" description="Basic residues" evidence="1">
    <location>
        <begin position="77"/>
        <end position="92"/>
    </location>
</feature>